<accession>A0A8S8XH79</accession>
<dbReference type="InterPro" id="IPR016024">
    <property type="entry name" value="ARM-type_fold"/>
</dbReference>
<name>A0A8S8XH79_9PROT</name>
<evidence type="ECO:0000313" key="2">
    <source>
        <dbReference type="EMBL" id="GIL40867.1"/>
    </source>
</evidence>
<feature type="region of interest" description="Disordered" evidence="1">
    <location>
        <begin position="1"/>
        <end position="23"/>
    </location>
</feature>
<dbReference type="Proteomes" id="UP000681075">
    <property type="component" value="Unassembled WGS sequence"/>
</dbReference>
<dbReference type="InterPro" id="IPR011989">
    <property type="entry name" value="ARM-like"/>
</dbReference>
<reference evidence="2" key="1">
    <citation type="submission" date="2021-02" db="EMBL/GenBank/DDBJ databases">
        <title>Genome sequence of Rhodospirillales sp. strain TMPK1 isolated from soil.</title>
        <authorList>
            <person name="Nakai R."/>
            <person name="Kusada H."/>
            <person name="Tamaki H."/>
        </authorList>
    </citation>
    <scope>NUCLEOTIDE SEQUENCE</scope>
    <source>
        <strain evidence="2">TMPK1</strain>
    </source>
</reference>
<evidence type="ECO:0000313" key="3">
    <source>
        <dbReference type="Proteomes" id="UP000681075"/>
    </source>
</evidence>
<keyword evidence="3" id="KW-1185">Reference proteome</keyword>
<dbReference type="Gene3D" id="1.25.10.10">
    <property type="entry name" value="Leucine-rich Repeat Variant"/>
    <property type="match status" value="1"/>
</dbReference>
<gene>
    <name evidence="2" type="ORF">TMPK1_31040</name>
</gene>
<comment type="caution">
    <text evidence="2">The sequence shown here is derived from an EMBL/GenBank/DDBJ whole genome shotgun (WGS) entry which is preliminary data.</text>
</comment>
<dbReference type="Pfam" id="PF13646">
    <property type="entry name" value="HEAT_2"/>
    <property type="match status" value="1"/>
</dbReference>
<sequence length="201" mass="21335">MPLIRKDAASSAPAREHADLLRSDDADERWRAARSLATSPAGAAALGAALAGEQDPRVREAIFTSLARLGAVDSVLPHLRSDDANLRTGALDALRAMTDAVRPHLRSLLADPDPDVRLLSCELTRALPAREANSLMIEVIDREAHANVCASAVDVLAELGEATAIASLERCATRFAGQGFLPFAIQVAIERIKAQQEATDG</sequence>
<dbReference type="SUPFAM" id="SSF48371">
    <property type="entry name" value="ARM repeat"/>
    <property type="match status" value="1"/>
</dbReference>
<organism evidence="2 3">
    <name type="scientific">Roseiterribacter gracilis</name>
    <dbReference type="NCBI Taxonomy" id="2812848"/>
    <lineage>
        <taxon>Bacteria</taxon>
        <taxon>Pseudomonadati</taxon>
        <taxon>Pseudomonadota</taxon>
        <taxon>Alphaproteobacteria</taxon>
        <taxon>Rhodospirillales</taxon>
        <taxon>Roseiterribacteraceae</taxon>
        <taxon>Roseiterribacter</taxon>
    </lineage>
</organism>
<protein>
    <recommendedName>
        <fullName evidence="4">PBS lyase</fullName>
    </recommendedName>
</protein>
<evidence type="ECO:0008006" key="4">
    <source>
        <dbReference type="Google" id="ProtNLM"/>
    </source>
</evidence>
<dbReference type="AlphaFoldDB" id="A0A8S8XH79"/>
<proteinExistence type="predicted"/>
<evidence type="ECO:0000256" key="1">
    <source>
        <dbReference type="SAM" id="MobiDB-lite"/>
    </source>
</evidence>
<dbReference type="EMBL" id="BOPV01000001">
    <property type="protein sequence ID" value="GIL40867.1"/>
    <property type="molecule type" value="Genomic_DNA"/>
</dbReference>